<dbReference type="EMBL" id="MT142910">
    <property type="protein sequence ID" value="QJA90406.1"/>
    <property type="molecule type" value="Genomic_DNA"/>
</dbReference>
<dbReference type="EMBL" id="MT142343">
    <property type="protein sequence ID" value="QJA78562.1"/>
    <property type="molecule type" value="Genomic_DNA"/>
</dbReference>
<reference evidence="2" key="1">
    <citation type="submission" date="2020-03" db="EMBL/GenBank/DDBJ databases">
        <title>The deep terrestrial virosphere.</title>
        <authorList>
            <person name="Holmfeldt K."/>
            <person name="Nilsson E."/>
            <person name="Simone D."/>
            <person name="Lopez-Fernandez M."/>
            <person name="Wu X."/>
            <person name="de Brujin I."/>
            <person name="Lundin D."/>
            <person name="Andersson A."/>
            <person name="Bertilsson S."/>
            <person name="Dopson M."/>
        </authorList>
    </citation>
    <scope>NUCLEOTIDE SEQUENCE</scope>
    <source>
        <strain evidence="1">MM415A01050</strain>
        <strain evidence="2">MM415B02380</strain>
    </source>
</reference>
<evidence type="ECO:0000313" key="2">
    <source>
        <dbReference type="EMBL" id="QJA90406.1"/>
    </source>
</evidence>
<proteinExistence type="predicted"/>
<evidence type="ECO:0000313" key="1">
    <source>
        <dbReference type="EMBL" id="QJA78562.1"/>
    </source>
</evidence>
<dbReference type="AlphaFoldDB" id="A0A6M3L6M9"/>
<sequence>MRVRCIDDKGRMGIKKGDVYEVSPDHFDGGDVLVAGFWRAVRLSSPCVDYGVFEIVKEETMSKEVKALKESIAHWERWDRWDELEETHAAEDCACCNEFDPLSVGCGGCPLSIFQDGGCGNKHSAWWTYFTDKTKENALKMTAQLYKALAWQLEKEASKEKKEPVWDDITEEIEWGSAPTPAGYSILYGYLDSREILVSGGETQGGQIRVSEKYDGRIQIKSSSDAHQILLRMDK</sequence>
<accession>A0A6M3L6M9</accession>
<name>A0A6M3L6M9_9ZZZZ</name>
<organism evidence="2">
    <name type="scientific">viral metagenome</name>
    <dbReference type="NCBI Taxonomy" id="1070528"/>
    <lineage>
        <taxon>unclassified sequences</taxon>
        <taxon>metagenomes</taxon>
        <taxon>organismal metagenomes</taxon>
    </lineage>
</organism>
<protein>
    <submittedName>
        <fullName evidence="2">Uncharacterized protein</fullName>
    </submittedName>
</protein>
<gene>
    <name evidence="1" type="ORF">MM415A01050_0008</name>
    <name evidence="2" type="ORF">MM415B02380_0015</name>
</gene>